<dbReference type="Pfam" id="PF00069">
    <property type="entry name" value="Pkinase"/>
    <property type="match status" value="1"/>
</dbReference>
<evidence type="ECO:0000256" key="5">
    <source>
        <dbReference type="ARBA" id="ARBA00022553"/>
    </source>
</evidence>
<keyword evidence="4" id="KW-0723">Serine/threonine-protein kinase</keyword>
<feature type="binding site" evidence="10">
    <location>
        <position position="142"/>
    </location>
    <ligand>
        <name>ATP</name>
        <dbReference type="ChEBI" id="CHEBI:30616"/>
    </ligand>
</feature>
<protein>
    <recommendedName>
        <fullName evidence="12">Protein kinase domain-containing protein</fullName>
    </recommendedName>
</protein>
<dbReference type="InterPro" id="IPR017441">
    <property type="entry name" value="Protein_kinase_ATP_BS"/>
</dbReference>
<evidence type="ECO:0000256" key="7">
    <source>
        <dbReference type="ARBA" id="ARBA00022741"/>
    </source>
</evidence>
<keyword evidence="14" id="KW-1185">Reference proteome</keyword>
<feature type="region of interest" description="Disordered" evidence="11">
    <location>
        <begin position="755"/>
        <end position="794"/>
    </location>
</feature>
<dbReference type="InterPro" id="IPR050494">
    <property type="entry name" value="Ser_Thr_dual-spec_kinase"/>
</dbReference>
<keyword evidence="6" id="KW-0808">Transferase</keyword>
<dbReference type="GO" id="GO:0004713">
    <property type="term" value="F:protein tyrosine kinase activity"/>
    <property type="evidence" value="ECO:0007669"/>
    <property type="project" value="TreeGrafter"/>
</dbReference>
<feature type="region of interest" description="Disordered" evidence="11">
    <location>
        <begin position="449"/>
        <end position="497"/>
    </location>
</feature>
<dbReference type="STRING" id="936435.F8PUT4"/>
<evidence type="ECO:0000256" key="3">
    <source>
        <dbReference type="ARBA" id="ARBA00022490"/>
    </source>
</evidence>
<evidence type="ECO:0000313" key="14">
    <source>
        <dbReference type="Proteomes" id="UP000008063"/>
    </source>
</evidence>
<dbReference type="PROSITE" id="PS50011">
    <property type="entry name" value="PROTEIN_KINASE_DOM"/>
    <property type="match status" value="1"/>
</dbReference>
<evidence type="ECO:0000256" key="2">
    <source>
        <dbReference type="ARBA" id="ARBA00008867"/>
    </source>
</evidence>
<evidence type="ECO:0000256" key="6">
    <source>
        <dbReference type="ARBA" id="ARBA00022679"/>
    </source>
</evidence>
<keyword evidence="5" id="KW-0597">Phosphoprotein</keyword>
<feature type="compositionally biased region" description="Basic and acidic residues" evidence="11">
    <location>
        <begin position="865"/>
        <end position="878"/>
    </location>
</feature>
<dbReference type="InParanoid" id="F8PUT4"/>
<evidence type="ECO:0000256" key="10">
    <source>
        <dbReference type="PROSITE-ProRule" id="PRU10141"/>
    </source>
</evidence>
<dbReference type="EMBL" id="GL945479">
    <property type="protein sequence ID" value="EGN99698.1"/>
    <property type="molecule type" value="Genomic_DNA"/>
</dbReference>
<evidence type="ECO:0000313" key="13">
    <source>
        <dbReference type="EMBL" id="EGN99698.1"/>
    </source>
</evidence>
<keyword evidence="8" id="KW-0418">Kinase</keyword>
<dbReference type="InterPro" id="IPR000719">
    <property type="entry name" value="Prot_kinase_dom"/>
</dbReference>
<feature type="region of interest" description="Disordered" evidence="11">
    <location>
        <begin position="1"/>
        <end position="39"/>
    </location>
</feature>
<evidence type="ECO:0000256" key="1">
    <source>
        <dbReference type="ARBA" id="ARBA00004496"/>
    </source>
</evidence>
<name>F8PUT4_SERL3</name>
<dbReference type="HOGENOM" id="CLU_000288_88_0_1"/>
<comment type="subcellular location">
    <subcellularLocation>
        <location evidence="1">Cytoplasm</location>
    </subcellularLocation>
</comment>
<keyword evidence="3" id="KW-0963">Cytoplasm</keyword>
<dbReference type="InterPro" id="IPR008271">
    <property type="entry name" value="Ser/Thr_kinase_AS"/>
</dbReference>
<proteinExistence type="inferred from homology"/>
<dbReference type="OrthoDB" id="9332038at2759"/>
<dbReference type="Gene3D" id="1.10.510.10">
    <property type="entry name" value="Transferase(Phosphotransferase) domain 1"/>
    <property type="match status" value="1"/>
</dbReference>
<evidence type="ECO:0000259" key="12">
    <source>
        <dbReference type="PROSITE" id="PS50011"/>
    </source>
</evidence>
<dbReference type="GO" id="GO:0004674">
    <property type="term" value="F:protein serine/threonine kinase activity"/>
    <property type="evidence" value="ECO:0007669"/>
    <property type="project" value="UniProtKB-KW"/>
</dbReference>
<dbReference type="OMA" id="SHEVSGM"/>
<dbReference type="eggNOG" id="KOG0667">
    <property type="taxonomic scope" value="Eukaryota"/>
</dbReference>
<organism evidence="14">
    <name type="scientific">Serpula lacrymans var. lacrymans (strain S7.3)</name>
    <name type="common">Dry rot fungus</name>
    <dbReference type="NCBI Taxonomy" id="936435"/>
    <lineage>
        <taxon>Eukaryota</taxon>
        <taxon>Fungi</taxon>
        <taxon>Dikarya</taxon>
        <taxon>Basidiomycota</taxon>
        <taxon>Agaricomycotina</taxon>
        <taxon>Agaricomycetes</taxon>
        <taxon>Agaricomycetidae</taxon>
        <taxon>Boletales</taxon>
        <taxon>Coniophorineae</taxon>
        <taxon>Serpulaceae</taxon>
        <taxon>Serpula</taxon>
    </lineage>
</organism>
<dbReference type="CDD" id="cd14212">
    <property type="entry name" value="PKc_YAK1"/>
    <property type="match status" value="1"/>
</dbReference>
<dbReference type="Gene3D" id="3.30.200.20">
    <property type="entry name" value="Phosphorylase Kinase, domain 1"/>
    <property type="match status" value="1"/>
</dbReference>
<feature type="region of interest" description="Disordered" evidence="11">
    <location>
        <begin position="531"/>
        <end position="605"/>
    </location>
</feature>
<dbReference type="SMART" id="SM00220">
    <property type="entry name" value="S_TKc"/>
    <property type="match status" value="1"/>
</dbReference>
<feature type="compositionally biased region" description="Polar residues" evidence="11">
    <location>
        <begin position="755"/>
        <end position="787"/>
    </location>
</feature>
<keyword evidence="9 10" id="KW-0067">ATP-binding</keyword>
<dbReference type="PANTHER" id="PTHR24058:SF17">
    <property type="entry name" value="HOMEODOMAIN INTERACTING PROTEIN KINASE, ISOFORM D"/>
    <property type="match status" value="1"/>
</dbReference>
<feature type="domain" description="Protein kinase" evidence="12">
    <location>
        <begin position="113"/>
        <end position="447"/>
    </location>
</feature>
<sequence length="878" mass="97976">MVVDAPPQRRRASGFRRVRDPRDLRPYVNTQPPGRRMDASGVYLSPLRQLTTNILDTYHICNPQFRYESTHNPRRVLTKPSKPSHNDGYDNEDYDYILYVNDWLGTEDGHNRYLILDILGQGTFGQVVKCQNMKTHEIVAVKVVKNKPAYFNQSMMEVTILELLNNQCDPHDEHHILRLRDSFIHRNHLCLVFELLSSNLYELIKQNQFQGLSTQLVKVFTAQLLDALTVLKEARLIHCDLKPENILLKSLQSPQIKVIDFGSACHERQTVYTYIQSRFYRSPEVILGIPYTASIDMWSLGCIAVELFLGLPLFPGTSEYNQITRIVEMLGMPPTYMLDMGKQTKQFFDSYVDVYGQKKYRLKSLEQYSREHGTNEQPGKQYFKATTLPEIINTAPMPTFKSSSRQGHEMEKELNNRASFIDFCQGLLNLNPIERWSPQQARMHPFITGENFTKPFSPNSQSTPQISSSSSSSGSGSDPKRPYGGLLPSQPKGTRAYQDAASYNQHLAQHQAYTAQAQAATQAANNAFRNPYMTQQGSQPTPTSYSGSQDGSVSTYTTPGHHSYPSAPNPTTQRGLTNQTSAGQLTLNPSQYPSGTGALAVPSHLGNLNPPSNSYYPSARARANTINHQLDAIPPALARLQHMNQDVIAGRNALTPVLNRDDAMREWERRQAGKPSAAQPYPQLEYLQQQAELAAASGLTGWAQANPANRYPPPSSKLALSYQPTIVVDDERRDAVMSNVRSAARSETANALYNSPAMVTSPPQSYAGSTATSGNRYPAAYSQQTPASPFDSLDRRTDIGSLYVPMQPDQYQSYTTARHVTQPQQPASFYGASVASAVQSAAGNQPQRNPFSANEAPQQGQVNTKEARRVSGMDVWSR</sequence>
<accession>F8PUT4</accession>
<dbReference type="FunFam" id="1.10.510.10:FF:000380">
    <property type="entry name" value="Serine/threonine-protein kinase ppk15"/>
    <property type="match status" value="1"/>
</dbReference>
<feature type="compositionally biased region" description="Polar residues" evidence="11">
    <location>
        <begin position="569"/>
        <end position="594"/>
    </location>
</feature>
<dbReference type="PROSITE" id="PS00107">
    <property type="entry name" value="PROTEIN_KINASE_ATP"/>
    <property type="match status" value="1"/>
</dbReference>
<dbReference type="FunFam" id="3.30.200.20:FF:000087">
    <property type="entry name" value="Dual specificity tyrosine-phosphorylation-regulated kinase 1A"/>
    <property type="match status" value="1"/>
</dbReference>
<reference evidence="14" key="1">
    <citation type="journal article" date="2011" name="Science">
        <title>The plant cell wall-decomposing machinery underlies the functional diversity of forest fungi.</title>
        <authorList>
            <person name="Eastwood D.C."/>
            <person name="Floudas D."/>
            <person name="Binder M."/>
            <person name="Majcherczyk A."/>
            <person name="Schneider P."/>
            <person name="Aerts A."/>
            <person name="Asiegbu F.O."/>
            <person name="Baker S.E."/>
            <person name="Barry K."/>
            <person name="Bendiksby M."/>
            <person name="Blumentritt M."/>
            <person name="Coutinho P.M."/>
            <person name="Cullen D."/>
            <person name="de Vries R.P."/>
            <person name="Gathman A."/>
            <person name="Goodell B."/>
            <person name="Henrissat B."/>
            <person name="Ihrmark K."/>
            <person name="Kauserud H."/>
            <person name="Kohler A."/>
            <person name="LaButti K."/>
            <person name="Lapidus A."/>
            <person name="Lavin J.L."/>
            <person name="Lee Y.-H."/>
            <person name="Lindquist E."/>
            <person name="Lilly W."/>
            <person name="Lucas S."/>
            <person name="Morin E."/>
            <person name="Murat C."/>
            <person name="Oguiza J.A."/>
            <person name="Park J."/>
            <person name="Pisabarro A.G."/>
            <person name="Riley R."/>
            <person name="Rosling A."/>
            <person name="Salamov A."/>
            <person name="Schmidt O."/>
            <person name="Schmutz J."/>
            <person name="Skrede I."/>
            <person name="Stenlid J."/>
            <person name="Wiebenga A."/>
            <person name="Xie X."/>
            <person name="Kuees U."/>
            <person name="Hibbett D.S."/>
            <person name="Hoffmeister D."/>
            <person name="Hoegberg N."/>
            <person name="Martin F."/>
            <person name="Grigoriev I.V."/>
            <person name="Watkinson S.C."/>
        </authorList>
    </citation>
    <scope>NUCLEOTIDE SEQUENCE [LARGE SCALE GENOMIC DNA]</scope>
    <source>
        <strain evidence="14">strain S7.3</strain>
    </source>
</reference>
<comment type="similarity">
    <text evidence="2">Belongs to the protein kinase superfamily. CMGC Ser/Thr protein kinase family. MNB/DYRK subfamily.</text>
</comment>
<dbReference type="AlphaFoldDB" id="F8PUT4"/>
<dbReference type="InterPro" id="IPR011009">
    <property type="entry name" value="Kinase-like_dom_sf"/>
</dbReference>
<evidence type="ECO:0000256" key="8">
    <source>
        <dbReference type="ARBA" id="ARBA00022777"/>
    </source>
</evidence>
<dbReference type="GO" id="GO:0005737">
    <property type="term" value="C:cytoplasm"/>
    <property type="evidence" value="ECO:0007669"/>
    <property type="project" value="UniProtKB-SubCell"/>
</dbReference>
<dbReference type="Proteomes" id="UP000008063">
    <property type="component" value="Unassembled WGS sequence"/>
</dbReference>
<feature type="compositionally biased region" description="Polar residues" evidence="11">
    <location>
        <begin position="532"/>
        <end position="560"/>
    </location>
</feature>
<feature type="compositionally biased region" description="Polar residues" evidence="11">
    <location>
        <begin position="843"/>
        <end position="864"/>
    </location>
</feature>
<dbReference type="SUPFAM" id="SSF56112">
    <property type="entry name" value="Protein kinase-like (PK-like)"/>
    <property type="match status" value="1"/>
</dbReference>
<evidence type="ECO:0000256" key="9">
    <source>
        <dbReference type="ARBA" id="ARBA00022840"/>
    </source>
</evidence>
<dbReference type="PANTHER" id="PTHR24058">
    <property type="entry name" value="DUAL SPECIFICITY PROTEIN KINASE"/>
    <property type="match status" value="1"/>
</dbReference>
<evidence type="ECO:0000256" key="11">
    <source>
        <dbReference type="SAM" id="MobiDB-lite"/>
    </source>
</evidence>
<evidence type="ECO:0000256" key="4">
    <source>
        <dbReference type="ARBA" id="ARBA00022527"/>
    </source>
</evidence>
<feature type="region of interest" description="Disordered" evidence="11">
    <location>
        <begin position="838"/>
        <end position="878"/>
    </location>
</feature>
<keyword evidence="7 10" id="KW-0547">Nucleotide-binding</keyword>
<feature type="compositionally biased region" description="Low complexity" evidence="11">
    <location>
        <begin position="457"/>
        <end position="477"/>
    </location>
</feature>
<gene>
    <name evidence="13" type="ORF">SERLA73DRAFT_121824</name>
</gene>
<dbReference type="PROSITE" id="PS00108">
    <property type="entry name" value="PROTEIN_KINASE_ST"/>
    <property type="match status" value="1"/>
</dbReference>
<dbReference type="GO" id="GO:0005524">
    <property type="term" value="F:ATP binding"/>
    <property type="evidence" value="ECO:0007669"/>
    <property type="project" value="UniProtKB-UniRule"/>
</dbReference>
<dbReference type="GO" id="GO:0005634">
    <property type="term" value="C:nucleus"/>
    <property type="evidence" value="ECO:0007669"/>
    <property type="project" value="TreeGrafter"/>
</dbReference>